<organism evidence="1 2">
    <name type="scientific">Avena sativa</name>
    <name type="common">Oat</name>
    <dbReference type="NCBI Taxonomy" id="4498"/>
    <lineage>
        <taxon>Eukaryota</taxon>
        <taxon>Viridiplantae</taxon>
        <taxon>Streptophyta</taxon>
        <taxon>Embryophyta</taxon>
        <taxon>Tracheophyta</taxon>
        <taxon>Spermatophyta</taxon>
        <taxon>Magnoliopsida</taxon>
        <taxon>Liliopsida</taxon>
        <taxon>Poales</taxon>
        <taxon>Poaceae</taxon>
        <taxon>BOP clade</taxon>
        <taxon>Pooideae</taxon>
        <taxon>Poodae</taxon>
        <taxon>Poeae</taxon>
        <taxon>Poeae Chloroplast Group 1 (Aveneae type)</taxon>
        <taxon>Aveninae</taxon>
        <taxon>Avena</taxon>
    </lineage>
</organism>
<dbReference type="Proteomes" id="UP001732700">
    <property type="component" value="Chromosome 3A"/>
</dbReference>
<dbReference type="EnsemblPlants" id="AVESA.00010b.r2.3AG0427580.1">
    <property type="protein sequence ID" value="AVESA.00010b.r2.3AG0427580.1.CDS"/>
    <property type="gene ID" value="AVESA.00010b.r2.3AG0427580"/>
</dbReference>
<reference evidence="1" key="1">
    <citation type="submission" date="2021-05" db="EMBL/GenBank/DDBJ databases">
        <authorList>
            <person name="Scholz U."/>
            <person name="Mascher M."/>
            <person name="Fiebig A."/>
        </authorList>
    </citation>
    <scope>NUCLEOTIDE SEQUENCE [LARGE SCALE GENOMIC DNA]</scope>
</reference>
<sequence>MQSSCRHTCRRASTTQNYSTTVLCTTPLVLFKVPSSQLSKRYKPTSRIAYSRSPEEEHLSARSNEDDRRQYPQFASSQFSDGHAIAPARMLLQLFLGRRLQGFPVLVVAMAVAVLSSAAVDAYKNYTVGDDKGWYDDLAVDYQAWADGYNFSLGDFLIFNTDKNHSVVQTRNETLYRNCDYDDAGPEDTIDWSAAPEFSKDAVIAAVPLLKEGNTYFFSGNYDGEQCENGQRFAIAVAHGQGLPPDLMPPTADAPGPAAGPDSADAGTSGRAFDFSHPKNVSTPSDTAASDDDPGSSTSGSSLTLASLRPGLTIMALAVIFVVQV</sequence>
<protein>
    <submittedName>
        <fullName evidence="1">Uncharacterized protein</fullName>
    </submittedName>
</protein>
<name>A0ACD5VE10_AVESA</name>
<reference evidence="1" key="2">
    <citation type="submission" date="2025-09" db="UniProtKB">
        <authorList>
            <consortium name="EnsemblPlants"/>
        </authorList>
    </citation>
    <scope>IDENTIFICATION</scope>
</reference>
<evidence type="ECO:0000313" key="2">
    <source>
        <dbReference type="Proteomes" id="UP001732700"/>
    </source>
</evidence>
<proteinExistence type="predicted"/>
<keyword evidence="2" id="KW-1185">Reference proteome</keyword>
<accession>A0ACD5VE10</accession>
<evidence type="ECO:0000313" key="1">
    <source>
        <dbReference type="EnsemblPlants" id="AVESA.00010b.r2.3AG0427580.1.CDS"/>
    </source>
</evidence>